<evidence type="ECO:0000256" key="6">
    <source>
        <dbReference type="ARBA" id="ARBA00023136"/>
    </source>
</evidence>
<dbReference type="Gene3D" id="2.40.170.20">
    <property type="entry name" value="TonB-dependent receptor, beta-barrel domain"/>
    <property type="match status" value="1"/>
</dbReference>
<keyword evidence="3 8" id="KW-1134">Transmembrane beta strand</keyword>
<sequence>MSSLTVATTAILASAAPADPPTELPPLEISAAPLAADDVTLRPYAVDRGLRSGRAIVTLKDALGLAPGVLIQDSFGGFEPPRLSIRGSGLQSAPSSRGVQFLLDGFPLTLADGSFNAALIDPQLVDHVEVFRGEAAARLAPAALGGAFNLRVAPLPRPTAGTDALAAQVTVEAGSFGGVRATFASDLPRGRASLLARGSFAALDGYREHSTQQRAAFLAKVVPNGNATLSSRLAPTFSVYHVRARYDVPGPLTLAAATAAPRSVAADVQRDQPRRESDATQLVAQTTVHRDLIQFDAGLSWLRTNDWFRQLRANGIADSQSDDVTFRSALTRRLVTKNGTHQIRLGTMLTRGWRELRRFRNDSGVTGPQFGANQFSATTAAVDLEAMLRFDPLFIATVGLNGLTHRREISDRFTGPTAATTTRSLRRSVWQPRAELLWTPRPRLTFFTAISRAVEPPTFDDLLIVAGTYPNLTQRSQPLLDQCTTTIELGARGAHGRFGWDISGYSARWDDEILRLADAQGLPRGAVNASPTRHAGLETAFHWQLLDGSHRLRLTTTATWSRFRFTDDPVFGRNRLAGAPPHLGSARLLYEHPRGFFAGSTIDWIAGATPVDHANRMHYGGHALTHIRLGWRAAPRPARAGESQLIGDTASKPVRGSARAAWTLFVEVRNVFDRSHVASTAGVLDIARNPAATAVFLPGPGRAFNVGLEWSR</sequence>
<keyword evidence="7 8" id="KW-0998">Cell outer membrane</keyword>
<accession>B1ZTP1</accession>
<dbReference type="KEGG" id="ote:Oter_1543"/>
<dbReference type="Pfam" id="PF07715">
    <property type="entry name" value="Plug"/>
    <property type="match status" value="1"/>
</dbReference>
<organism evidence="12 13">
    <name type="scientific">Opitutus terrae (strain DSM 11246 / JCM 15787 / PB90-1)</name>
    <dbReference type="NCBI Taxonomy" id="452637"/>
    <lineage>
        <taxon>Bacteria</taxon>
        <taxon>Pseudomonadati</taxon>
        <taxon>Verrucomicrobiota</taxon>
        <taxon>Opitutia</taxon>
        <taxon>Opitutales</taxon>
        <taxon>Opitutaceae</taxon>
        <taxon>Opitutus</taxon>
    </lineage>
</organism>
<dbReference type="PANTHER" id="PTHR30069:SF39">
    <property type="entry name" value="BLL6183 PROTEIN"/>
    <property type="match status" value="1"/>
</dbReference>
<dbReference type="EMBL" id="CP001032">
    <property type="protein sequence ID" value="ACB74827.1"/>
    <property type="molecule type" value="Genomic_DNA"/>
</dbReference>
<comment type="subcellular location">
    <subcellularLocation>
        <location evidence="1 8">Cell outer membrane</location>
        <topology evidence="1 8">Multi-pass membrane protein</topology>
    </subcellularLocation>
</comment>
<feature type="domain" description="TonB-dependent receptor plug" evidence="11">
    <location>
        <begin position="55"/>
        <end position="147"/>
    </location>
</feature>
<dbReference type="InterPro" id="IPR036942">
    <property type="entry name" value="Beta-barrel_TonB_sf"/>
</dbReference>
<protein>
    <submittedName>
        <fullName evidence="12">TonB-dependent receptor plug</fullName>
    </submittedName>
</protein>
<keyword evidence="4 8" id="KW-0812">Transmembrane</keyword>
<keyword evidence="12" id="KW-0675">Receptor</keyword>
<dbReference type="PANTHER" id="PTHR30069">
    <property type="entry name" value="TONB-DEPENDENT OUTER MEMBRANE RECEPTOR"/>
    <property type="match status" value="1"/>
</dbReference>
<evidence type="ECO:0000256" key="7">
    <source>
        <dbReference type="ARBA" id="ARBA00023237"/>
    </source>
</evidence>
<dbReference type="InterPro" id="IPR012910">
    <property type="entry name" value="Plug_dom"/>
</dbReference>
<dbReference type="SUPFAM" id="SSF56935">
    <property type="entry name" value="Porins"/>
    <property type="match status" value="1"/>
</dbReference>
<evidence type="ECO:0000256" key="9">
    <source>
        <dbReference type="RuleBase" id="RU003357"/>
    </source>
</evidence>
<dbReference type="GO" id="GO:0009279">
    <property type="term" value="C:cell outer membrane"/>
    <property type="evidence" value="ECO:0007669"/>
    <property type="project" value="UniProtKB-SubCell"/>
</dbReference>
<dbReference type="Gene3D" id="2.170.130.10">
    <property type="entry name" value="TonB-dependent receptor, plug domain"/>
    <property type="match status" value="1"/>
</dbReference>
<dbReference type="InterPro" id="IPR000531">
    <property type="entry name" value="Beta-barrel_TonB"/>
</dbReference>
<dbReference type="InterPro" id="IPR039426">
    <property type="entry name" value="TonB-dep_rcpt-like"/>
</dbReference>
<name>B1ZTP1_OPITP</name>
<proteinExistence type="inferred from homology"/>
<comment type="similarity">
    <text evidence="8 9">Belongs to the TonB-dependent receptor family.</text>
</comment>
<dbReference type="eggNOG" id="COG4772">
    <property type="taxonomic scope" value="Bacteria"/>
</dbReference>
<dbReference type="STRING" id="452637.Oter_1543"/>
<keyword evidence="2 8" id="KW-0813">Transport</keyword>
<evidence type="ECO:0000256" key="5">
    <source>
        <dbReference type="ARBA" id="ARBA00023077"/>
    </source>
</evidence>
<evidence type="ECO:0000313" key="12">
    <source>
        <dbReference type="EMBL" id="ACB74827.1"/>
    </source>
</evidence>
<dbReference type="RefSeq" id="WP_012374365.1">
    <property type="nucleotide sequence ID" value="NC_010571.1"/>
</dbReference>
<evidence type="ECO:0000313" key="13">
    <source>
        <dbReference type="Proteomes" id="UP000007013"/>
    </source>
</evidence>
<dbReference type="AlphaFoldDB" id="B1ZTP1"/>
<gene>
    <name evidence="12" type="ordered locus">Oter_1543</name>
</gene>
<dbReference type="Proteomes" id="UP000007013">
    <property type="component" value="Chromosome"/>
</dbReference>
<keyword evidence="6 8" id="KW-0472">Membrane</keyword>
<evidence type="ECO:0000259" key="10">
    <source>
        <dbReference type="Pfam" id="PF00593"/>
    </source>
</evidence>
<evidence type="ECO:0000256" key="2">
    <source>
        <dbReference type="ARBA" id="ARBA00022448"/>
    </source>
</evidence>
<dbReference type="Pfam" id="PF00593">
    <property type="entry name" value="TonB_dep_Rec_b-barrel"/>
    <property type="match status" value="1"/>
</dbReference>
<keyword evidence="13" id="KW-1185">Reference proteome</keyword>
<evidence type="ECO:0000256" key="4">
    <source>
        <dbReference type="ARBA" id="ARBA00022692"/>
    </source>
</evidence>
<dbReference type="GO" id="GO:0015344">
    <property type="term" value="F:siderophore uptake transmembrane transporter activity"/>
    <property type="evidence" value="ECO:0007669"/>
    <property type="project" value="TreeGrafter"/>
</dbReference>
<evidence type="ECO:0000256" key="8">
    <source>
        <dbReference type="PROSITE-ProRule" id="PRU01360"/>
    </source>
</evidence>
<evidence type="ECO:0000256" key="3">
    <source>
        <dbReference type="ARBA" id="ARBA00022452"/>
    </source>
</evidence>
<evidence type="ECO:0000259" key="11">
    <source>
        <dbReference type="Pfam" id="PF07715"/>
    </source>
</evidence>
<dbReference type="OrthoDB" id="9760620at2"/>
<dbReference type="GO" id="GO:0044718">
    <property type="term" value="P:siderophore transmembrane transport"/>
    <property type="evidence" value="ECO:0007669"/>
    <property type="project" value="TreeGrafter"/>
</dbReference>
<reference evidence="12 13" key="1">
    <citation type="journal article" date="2011" name="J. Bacteriol.">
        <title>Genome sequence of the verrucomicrobium Opitutus terrae PB90-1, an abundant inhabitant of rice paddy soil ecosystems.</title>
        <authorList>
            <person name="van Passel M.W."/>
            <person name="Kant R."/>
            <person name="Palva A."/>
            <person name="Copeland A."/>
            <person name="Lucas S."/>
            <person name="Lapidus A."/>
            <person name="Glavina del Rio T."/>
            <person name="Pitluck S."/>
            <person name="Goltsman E."/>
            <person name="Clum A."/>
            <person name="Sun H."/>
            <person name="Schmutz J."/>
            <person name="Larimer F.W."/>
            <person name="Land M.L."/>
            <person name="Hauser L."/>
            <person name="Kyrpides N."/>
            <person name="Mikhailova N."/>
            <person name="Richardson P.P."/>
            <person name="Janssen P.H."/>
            <person name="de Vos W.M."/>
            <person name="Smidt H."/>
        </authorList>
    </citation>
    <scope>NUCLEOTIDE SEQUENCE [LARGE SCALE GENOMIC DNA]</scope>
    <source>
        <strain evidence="13">DSM 11246 / JCM 15787 / PB90-1</strain>
    </source>
</reference>
<dbReference type="HOGENOM" id="CLU_008287_13_1_0"/>
<dbReference type="PROSITE" id="PS52016">
    <property type="entry name" value="TONB_DEPENDENT_REC_3"/>
    <property type="match status" value="1"/>
</dbReference>
<keyword evidence="5 9" id="KW-0798">TonB box</keyword>
<feature type="domain" description="TonB-dependent receptor-like beta-barrel" evidence="10">
    <location>
        <begin position="274"/>
        <end position="670"/>
    </location>
</feature>
<evidence type="ECO:0000256" key="1">
    <source>
        <dbReference type="ARBA" id="ARBA00004571"/>
    </source>
</evidence>
<dbReference type="InterPro" id="IPR037066">
    <property type="entry name" value="Plug_dom_sf"/>
</dbReference>